<dbReference type="EMBL" id="SNYJ01000001">
    <property type="protein sequence ID" value="TDQ42872.1"/>
    <property type="molecule type" value="Genomic_DNA"/>
</dbReference>
<feature type="binding site" evidence="11">
    <location>
        <position position="275"/>
    </location>
    <ligand>
        <name>Mn(2+)</name>
        <dbReference type="ChEBI" id="CHEBI:29035"/>
        <label>2</label>
    </ligand>
</feature>
<keyword evidence="2 12" id="KW-0436">Ligase</keyword>
<dbReference type="InterPro" id="IPR052915">
    <property type="entry name" value="RtcB-like"/>
</dbReference>
<accession>A0A4R6UAH1</accession>
<feature type="binding site" evidence="11">
    <location>
        <position position="72"/>
    </location>
    <ligand>
        <name>Mn(2+)</name>
        <dbReference type="ChEBI" id="CHEBI:29035"/>
        <label>1</label>
    </ligand>
</feature>
<keyword evidence="6 10" id="KW-0342">GTP-binding</keyword>
<evidence type="ECO:0000256" key="9">
    <source>
        <dbReference type="PIRSR" id="PIRSR601233-1"/>
    </source>
</evidence>
<evidence type="ECO:0000256" key="2">
    <source>
        <dbReference type="ARBA" id="ARBA00022598"/>
    </source>
</evidence>
<sequence>MKQVSGKFTSAKIFTDNVDKTALGQIQELCDQSFAEGSTVRIMPDVHAGKGCTIGTTMTIKDKVVPNLVGVDIGCGIVVCELNVGSKEIDFAELDQVIREKVPSGSDIRETVSDYAPHSLLNELDAIIAGFSKDRALKSLGTLGSGNHYIEVGEGNQGKVFLSIHSGSRSVGSAVAKHHQNKAISYHEFNPNEKADLIARLKAEGRYQDIQIELQNVKPKVINKDLAYLEGSHLDDYLHDMKIAQEFAVANRFVMVQEIVKAMGWAIVDTFDSIHNYIDLDHMILRKGATSAQKGELAVIPLNMRDGSLIVKGKGNADWNYSAPHGAGRVMSRTKARANVDFDDFIKTMEGVFSTSVTRATIDEAPAAYKPKEEIIANIKETVDIVTLVKPLYNFKGVETVPAYMKKKKT</sequence>
<dbReference type="GO" id="GO:0170057">
    <property type="term" value="F:RNA ligase (GTP) activity"/>
    <property type="evidence" value="ECO:0007669"/>
    <property type="project" value="UniProtKB-EC"/>
</dbReference>
<dbReference type="Gene3D" id="3.90.1860.10">
    <property type="entry name" value="tRNA-splicing ligase RtcB"/>
    <property type="match status" value="1"/>
</dbReference>
<dbReference type="AlphaFoldDB" id="A0A4R6UAH1"/>
<proteinExistence type="predicted"/>
<feature type="binding site" evidence="10">
    <location>
        <position position="308"/>
    </location>
    <ligand>
        <name>GMP</name>
        <dbReference type="ChEBI" id="CHEBI:58115"/>
    </ligand>
</feature>
<dbReference type="PANTHER" id="PTHR43749:SF2">
    <property type="entry name" value="RNA-SPLICING LIGASE RTCB"/>
    <property type="match status" value="1"/>
</dbReference>
<keyword evidence="4 10" id="KW-0547">Nucleotide-binding</keyword>
<evidence type="ECO:0000256" key="7">
    <source>
        <dbReference type="ARBA" id="ARBA00023211"/>
    </source>
</evidence>
<evidence type="ECO:0000256" key="3">
    <source>
        <dbReference type="ARBA" id="ARBA00022723"/>
    </source>
</evidence>
<evidence type="ECO:0000256" key="5">
    <source>
        <dbReference type="ARBA" id="ARBA00022800"/>
    </source>
</evidence>
<feature type="binding site" evidence="10">
    <location>
        <begin position="275"/>
        <end position="276"/>
    </location>
    <ligand>
        <name>GMP</name>
        <dbReference type="ChEBI" id="CHEBI:58115"/>
    </ligand>
</feature>
<dbReference type="EC" id="6.5.1.8" evidence="1"/>
<evidence type="ECO:0000256" key="11">
    <source>
        <dbReference type="PIRSR" id="PIRSR601233-3"/>
    </source>
</evidence>
<feature type="binding site" evidence="11">
    <location>
        <position position="148"/>
    </location>
    <ligand>
        <name>Mn(2+)</name>
        <dbReference type="ChEBI" id="CHEBI:29035"/>
        <label>1</label>
    </ligand>
</feature>
<keyword evidence="3 11" id="KW-0479">Metal-binding</keyword>
<dbReference type="OrthoDB" id="9802323at2"/>
<name>A0A4R6UAH1_9BACI</name>
<evidence type="ECO:0000256" key="8">
    <source>
        <dbReference type="ARBA" id="ARBA00047746"/>
    </source>
</evidence>
<keyword evidence="13" id="KW-1185">Reference proteome</keyword>
<evidence type="ECO:0000256" key="4">
    <source>
        <dbReference type="ARBA" id="ARBA00022741"/>
    </source>
</evidence>
<comment type="cofactor">
    <cofactor evidence="11">
        <name>Mn(2+)</name>
        <dbReference type="ChEBI" id="CHEBI:29035"/>
    </cofactor>
    <text evidence="11">Binds 2 manganese ions per subunit.</text>
</comment>
<evidence type="ECO:0000256" key="1">
    <source>
        <dbReference type="ARBA" id="ARBA00012726"/>
    </source>
</evidence>
<dbReference type="InterPro" id="IPR036025">
    <property type="entry name" value="RtcB-like_sf"/>
</dbReference>
<protein>
    <recommendedName>
        <fullName evidence="1">3'-phosphate/5'-hydroxy nucleic acid ligase</fullName>
        <ecNumber evidence="1">6.5.1.8</ecNumber>
    </recommendedName>
</protein>
<evidence type="ECO:0000313" key="12">
    <source>
        <dbReference type="EMBL" id="TDQ42872.1"/>
    </source>
</evidence>
<comment type="catalytic activity">
    <reaction evidence="8">
        <text>a 3'-end 3'-phospho-ribonucleotide-RNA + a 5'-end dephospho-ribonucleoside-RNA + GTP = a ribonucleotidyl-ribonucleotide-RNA + GMP + diphosphate</text>
        <dbReference type="Rhea" id="RHEA:68076"/>
        <dbReference type="Rhea" id="RHEA-COMP:10463"/>
        <dbReference type="Rhea" id="RHEA-COMP:13936"/>
        <dbReference type="Rhea" id="RHEA-COMP:17355"/>
        <dbReference type="ChEBI" id="CHEBI:33019"/>
        <dbReference type="ChEBI" id="CHEBI:37565"/>
        <dbReference type="ChEBI" id="CHEBI:58115"/>
        <dbReference type="ChEBI" id="CHEBI:83062"/>
        <dbReference type="ChEBI" id="CHEBI:138284"/>
        <dbReference type="ChEBI" id="CHEBI:173118"/>
        <dbReference type="EC" id="6.5.1.8"/>
    </reaction>
</comment>
<keyword evidence="7 11" id="KW-0464">Manganese</keyword>
<keyword evidence="5" id="KW-0692">RNA repair</keyword>
<feature type="binding site" evidence="11">
    <location>
        <position position="165"/>
    </location>
    <ligand>
        <name>Mn(2+)</name>
        <dbReference type="ChEBI" id="CHEBI:29035"/>
        <label>2</label>
    </ligand>
</feature>
<dbReference type="GO" id="GO:0003909">
    <property type="term" value="F:DNA ligase activity"/>
    <property type="evidence" value="ECO:0007669"/>
    <property type="project" value="TreeGrafter"/>
</dbReference>
<dbReference type="RefSeq" id="WP_133578697.1">
    <property type="nucleotide sequence ID" value="NZ_SNYJ01000001.1"/>
</dbReference>
<dbReference type="SUPFAM" id="SSF103365">
    <property type="entry name" value="Hypothetical protein PH1602"/>
    <property type="match status" value="1"/>
</dbReference>
<dbReference type="PANTHER" id="PTHR43749">
    <property type="entry name" value="RNA-SPLICING LIGASE RTCB"/>
    <property type="match status" value="1"/>
</dbReference>
<feature type="binding site" evidence="10">
    <location>
        <begin position="147"/>
        <end position="151"/>
    </location>
    <ligand>
        <name>GMP</name>
        <dbReference type="ChEBI" id="CHEBI:58115"/>
    </ligand>
</feature>
<dbReference type="GO" id="GO:0030145">
    <property type="term" value="F:manganese ion binding"/>
    <property type="evidence" value="ECO:0007669"/>
    <property type="project" value="TreeGrafter"/>
</dbReference>
<organism evidence="12 13">
    <name type="scientific">Aureibacillus halotolerans</name>
    <dbReference type="NCBI Taxonomy" id="1508390"/>
    <lineage>
        <taxon>Bacteria</taxon>
        <taxon>Bacillati</taxon>
        <taxon>Bacillota</taxon>
        <taxon>Bacilli</taxon>
        <taxon>Bacillales</taxon>
        <taxon>Bacillaceae</taxon>
        <taxon>Aureibacillus</taxon>
    </lineage>
</organism>
<dbReference type="GO" id="GO:0006396">
    <property type="term" value="P:RNA processing"/>
    <property type="evidence" value="ECO:0007669"/>
    <property type="project" value="InterPro"/>
</dbReference>
<feature type="binding site" evidence="10">
    <location>
        <begin position="325"/>
        <end position="328"/>
    </location>
    <ligand>
        <name>GMP</name>
        <dbReference type="ChEBI" id="CHEBI:58115"/>
    </ligand>
</feature>
<evidence type="ECO:0000313" key="13">
    <source>
        <dbReference type="Proteomes" id="UP000295632"/>
    </source>
</evidence>
<dbReference type="GO" id="GO:0042245">
    <property type="term" value="P:RNA repair"/>
    <property type="evidence" value="ECO:0007669"/>
    <property type="project" value="UniProtKB-KW"/>
</dbReference>
<evidence type="ECO:0000256" key="10">
    <source>
        <dbReference type="PIRSR" id="PIRSR601233-2"/>
    </source>
</evidence>
<dbReference type="GO" id="GO:0005525">
    <property type="term" value="F:GTP binding"/>
    <property type="evidence" value="ECO:0007669"/>
    <property type="project" value="UniProtKB-KW"/>
</dbReference>
<feature type="active site" description="GMP-histidine intermediate" evidence="9">
    <location>
        <position position="325"/>
    </location>
</feature>
<dbReference type="Pfam" id="PF01139">
    <property type="entry name" value="RtcB"/>
    <property type="match status" value="2"/>
</dbReference>
<evidence type="ECO:0000256" key="6">
    <source>
        <dbReference type="ARBA" id="ARBA00023134"/>
    </source>
</evidence>
<feature type="binding site" evidence="10">
    <location>
        <begin position="301"/>
        <end position="304"/>
    </location>
    <ligand>
        <name>GMP</name>
        <dbReference type="ChEBI" id="CHEBI:58115"/>
    </ligand>
</feature>
<dbReference type="Proteomes" id="UP000295632">
    <property type="component" value="Unassembled WGS sequence"/>
</dbReference>
<comment type="caution">
    <text evidence="12">The sequence shown here is derived from an EMBL/GenBank/DDBJ whole genome shotgun (WGS) entry which is preliminary data.</text>
</comment>
<dbReference type="GO" id="GO:0006281">
    <property type="term" value="P:DNA repair"/>
    <property type="evidence" value="ECO:0007669"/>
    <property type="project" value="TreeGrafter"/>
</dbReference>
<dbReference type="InterPro" id="IPR001233">
    <property type="entry name" value="RtcB"/>
</dbReference>
<gene>
    <name evidence="12" type="ORF">EV213_101302</name>
</gene>
<reference evidence="12 13" key="1">
    <citation type="submission" date="2019-03" db="EMBL/GenBank/DDBJ databases">
        <title>Genomic Encyclopedia of Type Strains, Phase IV (KMG-IV): sequencing the most valuable type-strain genomes for metagenomic binning, comparative biology and taxonomic classification.</title>
        <authorList>
            <person name="Goeker M."/>
        </authorList>
    </citation>
    <scope>NUCLEOTIDE SEQUENCE [LARGE SCALE GENOMIC DNA]</scope>
    <source>
        <strain evidence="12 13">DSM 28697</strain>
    </source>
</reference>